<evidence type="ECO:0000256" key="1">
    <source>
        <dbReference type="ARBA" id="ARBA00010378"/>
    </source>
</evidence>
<dbReference type="PaxDb" id="2903-EOD39426"/>
<dbReference type="STRING" id="2903.R1FUU7"/>
<dbReference type="InterPro" id="IPR000470">
    <property type="entry name" value="CbxX/CfqX_mono"/>
</dbReference>
<feature type="domain" description="AAA+ ATPase" evidence="4">
    <location>
        <begin position="66"/>
        <end position="205"/>
    </location>
</feature>
<dbReference type="OMA" id="HMSFTGA"/>
<reference evidence="6" key="1">
    <citation type="journal article" date="2013" name="Nature">
        <title>Pan genome of the phytoplankton Emiliania underpins its global distribution.</title>
        <authorList>
            <person name="Read B.A."/>
            <person name="Kegel J."/>
            <person name="Klute M.J."/>
            <person name="Kuo A."/>
            <person name="Lefebvre S.C."/>
            <person name="Maumus F."/>
            <person name="Mayer C."/>
            <person name="Miller J."/>
            <person name="Monier A."/>
            <person name="Salamov A."/>
            <person name="Young J."/>
            <person name="Aguilar M."/>
            <person name="Claverie J.M."/>
            <person name="Frickenhaus S."/>
            <person name="Gonzalez K."/>
            <person name="Herman E.K."/>
            <person name="Lin Y.C."/>
            <person name="Napier J."/>
            <person name="Ogata H."/>
            <person name="Sarno A.F."/>
            <person name="Shmutz J."/>
            <person name="Schroeder D."/>
            <person name="de Vargas C."/>
            <person name="Verret F."/>
            <person name="von Dassow P."/>
            <person name="Valentin K."/>
            <person name="Van de Peer Y."/>
            <person name="Wheeler G."/>
            <person name="Dacks J.B."/>
            <person name="Delwiche C.F."/>
            <person name="Dyhrman S.T."/>
            <person name="Glockner G."/>
            <person name="John U."/>
            <person name="Richards T."/>
            <person name="Worden A.Z."/>
            <person name="Zhang X."/>
            <person name="Grigoriev I.V."/>
            <person name="Allen A.E."/>
            <person name="Bidle K."/>
            <person name="Borodovsky M."/>
            <person name="Bowler C."/>
            <person name="Brownlee C."/>
            <person name="Cock J.M."/>
            <person name="Elias M."/>
            <person name="Gladyshev V.N."/>
            <person name="Groth M."/>
            <person name="Guda C."/>
            <person name="Hadaegh A."/>
            <person name="Iglesias-Rodriguez M.D."/>
            <person name="Jenkins J."/>
            <person name="Jones B.M."/>
            <person name="Lawson T."/>
            <person name="Leese F."/>
            <person name="Lindquist E."/>
            <person name="Lobanov A."/>
            <person name="Lomsadze A."/>
            <person name="Malik S.B."/>
            <person name="Marsh M.E."/>
            <person name="Mackinder L."/>
            <person name="Mock T."/>
            <person name="Mueller-Roeber B."/>
            <person name="Pagarete A."/>
            <person name="Parker M."/>
            <person name="Probert I."/>
            <person name="Quesneville H."/>
            <person name="Raines C."/>
            <person name="Rensing S.A."/>
            <person name="Riano-Pachon D.M."/>
            <person name="Richier S."/>
            <person name="Rokitta S."/>
            <person name="Shiraiwa Y."/>
            <person name="Soanes D.M."/>
            <person name="van der Giezen M."/>
            <person name="Wahlund T.M."/>
            <person name="Williams B."/>
            <person name="Wilson W."/>
            <person name="Wolfe G."/>
            <person name="Wurch L.L."/>
        </authorList>
    </citation>
    <scope>NUCLEOTIDE SEQUENCE</scope>
</reference>
<dbReference type="GO" id="GO:0016887">
    <property type="term" value="F:ATP hydrolysis activity"/>
    <property type="evidence" value="ECO:0007669"/>
    <property type="project" value="InterPro"/>
</dbReference>
<evidence type="ECO:0000256" key="3">
    <source>
        <dbReference type="ARBA" id="ARBA00022840"/>
    </source>
</evidence>
<dbReference type="InterPro" id="IPR050773">
    <property type="entry name" value="CbxX/CfxQ_RuBisCO_ESX"/>
</dbReference>
<keyword evidence="2" id="KW-0547">Nucleotide-binding</keyword>
<dbReference type="Proteomes" id="UP000013827">
    <property type="component" value="Unassembled WGS sequence"/>
</dbReference>
<evidence type="ECO:0000256" key="2">
    <source>
        <dbReference type="ARBA" id="ARBA00022741"/>
    </source>
</evidence>
<dbReference type="RefSeq" id="XP_005791855.1">
    <property type="nucleotide sequence ID" value="XM_005791798.1"/>
</dbReference>
<dbReference type="Gene3D" id="1.10.8.60">
    <property type="match status" value="1"/>
</dbReference>
<dbReference type="InterPro" id="IPR000641">
    <property type="entry name" value="CbxX/CfxQ"/>
</dbReference>
<organism evidence="5 6">
    <name type="scientific">Emiliania huxleyi (strain CCMP1516)</name>
    <dbReference type="NCBI Taxonomy" id="280463"/>
    <lineage>
        <taxon>Eukaryota</taxon>
        <taxon>Haptista</taxon>
        <taxon>Haptophyta</taxon>
        <taxon>Prymnesiophyceae</taxon>
        <taxon>Isochrysidales</taxon>
        <taxon>Noelaerhabdaceae</taxon>
        <taxon>Emiliania</taxon>
    </lineage>
</organism>
<dbReference type="Pfam" id="PF00004">
    <property type="entry name" value="AAA"/>
    <property type="match status" value="1"/>
</dbReference>
<dbReference type="KEGG" id="ehx:EMIHUDRAFT_351387"/>
<dbReference type="CDD" id="cd00009">
    <property type="entry name" value="AAA"/>
    <property type="match status" value="1"/>
</dbReference>
<evidence type="ECO:0000313" key="5">
    <source>
        <dbReference type="EnsemblProtists" id="EOD39426"/>
    </source>
</evidence>
<accession>A0A0D3KUJ1</accession>
<dbReference type="InterPro" id="IPR003593">
    <property type="entry name" value="AAA+_ATPase"/>
</dbReference>
<dbReference type="PRINTS" id="PR00820">
    <property type="entry name" value="CBXXCFQX"/>
</dbReference>
<dbReference type="Gene3D" id="3.40.50.300">
    <property type="entry name" value="P-loop containing nucleotide triphosphate hydrolases"/>
    <property type="match status" value="1"/>
</dbReference>
<dbReference type="InterPro" id="IPR041627">
    <property type="entry name" value="AAA_lid_6"/>
</dbReference>
<keyword evidence="3" id="KW-0067">ATP-binding</keyword>
<evidence type="ECO:0000313" key="6">
    <source>
        <dbReference type="Proteomes" id="UP000013827"/>
    </source>
</evidence>
<dbReference type="GO" id="GO:0005524">
    <property type="term" value="F:ATP binding"/>
    <property type="evidence" value="ECO:0007669"/>
    <property type="project" value="UniProtKB-KW"/>
</dbReference>
<dbReference type="PANTHER" id="PTHR43392">
    <property type="entry name" value="AAA-TYPE ATPASE FAMILY PROTEIN / ANKYRIN REPEAT FAMILY PROTEIN"/>
    <property type="match status" value="1"/>
</dbReference>
<dbReference type="SMART" id="SM00382">
    <property type="entry name" value="AAA"/>
    <property type="match status" value="1"/>
</dbReference>
<dbReference type="GeneID" id="17284697"/>
<dbReference type="SUPFAM" id="SSF52540">
    <property type="entry name" value="P-loop containing nucleoside triphosphate hydrolases"/>
    <property type="match status" value="1"/>
</dbReference>
<dbReference type="InterPro" id="IPR003959">
    <property type="entry name" value="ATPase_AAA_core"/>
</dbReference>
<dbReference type="PANTHER" id="PTHR43392:SF2">
    <property type="entry name" value="AAA-TYPE ATPASE FAMILY PROTEIN _ ANKYRIN REPEAT FAMILY PROTEIN"/>
    <property type="match status" value="1"/>
</dbReference>
<evidence type="ECO:0000259" key="4">
    <source>
        <dbReference type="SMART" id="SM00382"/>
    </source>
</evidence>
<proteinExistence type="inferred from homology"/>
<comment type="similarity">
    <text evidence="1">Belongs to the CbxX/CfxQ family.</text>
</comment>
<dbReference type="Pfam" id="PF17866">
    <property type="entry name" value="AAA_lid_6"/>
    <property type="match status" value="1"/>
</dbReference>
<dbReference type="PRINTS" id="PR00819">
    <property type="entry name" value="CBXCFQXSUPER"/>
</dbReference>
<keyword evidence="6" id="KW-1185">Reference proteome</keyword>
<dbReference type="EnsemblProtists" id="EOD39426">
    <property type="protein sequence ID" value="EOD39426"/>
    <property type="gene ID" value="EMIHUDRAFT_351387"/>
</dbReference>
<name>A0A0D3KUJ1_EMIH1</name>
<dbReference type="AlphaFoldDB" id="A0A0D3KUJ1"/>
<sequence length="304" mass="33899">MRQIPDDVAAGTVDDFMYKEGVKDILEKLDYDLIGLKPVKQRVREIASLLVVDKMRLKLGLETSVPSLHMGFTGAPGTGKTTVALRMGQILQRMGYCRTGHVVVATRDDLVGQYVGHTAPKTKEMVKKAMGGILLVDEAYYLYNAANDRDYGQESVEILLNVMENNKEDIIVVLAGYKDKMDAFYGFIPGMASRIGNHIEFPDYEDEELVEIGKVLRRELEYKLGPGAEPALKDYLSKRKRMPFFANARTVRNAIDLARMGSAIRVFEEKMSPSSNGMVSEDELMTIMPDDFPAPEDGLTGIES</sequence>
<protein>
    <recommendedName>
        <fullName evidence="4">AAA+ ATPase domain-containing protein</fullName>
    </recommendedName>
</protein>
<reference evidence="5" key="2">
    <citation type="submission" date="2024-10" db="UniProtKB">
        <authorList>
            <consortium name="EnsemblProtists"/>
        </authorList>
    </citation>
    <scope>IDENTIFICATION</scope>
</reference>
<dbReference type="FunFam" id="3.40.50.300:FF:000216">
    <property type="entry name" value="Type VII secretion ATPase EccA"/>
    <property type="match status" value="1"/>
</dbReference>
<dbReference type="InterPro" id="IPR027417">
    <property type="entry name" value="P-loop_NTPase"/>
</dbReference>
<dbReference type="eggNOG" id="KOG0730">
    <property type="taxonomic scope" value="Eukaryota"/>
</dbReference>
<dbReference type="HOGENOM" id="CLU_008749_1_0_1"/>